<sequence>MSTSPQAGGQRVIYVPLDHEPEVTQEGFAIALGYLYSSVSLNLLRPDNARGVLAAGCLLGGMDDLCGYAYEACRQHIRLETVNEWLDFIQVAPGENLVDGELPPPTIFGHYAQRLREDVLHFLVVILPAILEIHRPGSSQNTSSTPVPNGRGTLLQIFSRVPFDLFKTAIESPSFEIGPDQTRFKFAKDAIELRKSGIARGTAETVVLAFVGDNNGNSKFAVIFLLVAAPIGGQQPEVALEFQTTSFGFETETFVSPPCPRRRVLIAARQVYQHLPDGKPAETVASFKWTTGNMLGTARMGERQVHMADLAQTVANDPNCRAFHSVWPQEDPMVCMWQKVGVDTYAVSQFPRYVVHDVQADPLRKLWVNTDCIMEYHPGLEIVAGEADGDPPRHIFGTVQYGFIHASFFLEAVLALVVNRWIDRQQA</sequence>
<dbReference type="OrthoDB" id="6359943at2759"/>
<evidence type="ECO:0008006" key="3">
    <source>
        <dbReference type="Google" id="ProtNLM"/>
    </source>
</evidence>
<reference evidence="1 2" key="1">
    <citation type="submission" date="2019-02" db="EMBL/GenBank/DDBJ databases">
        <title>Genome sequencing of the rare red list fungi Hericium alpestre (H. flagellum).</title>
        <authorList>
            <person name="Buettner E."/>
            <person name="Kellner H."/>
        </authorList>
    </citation>
    <scope>NUCLEOTIDE SEQUENCE [LARGE SCALE GENOMIC DNA]</scope>
    <source>
        <strain evidence="1 2">DSM 108284</strain>
    </source>
</reference>
<evidence type="ECO:0000313" key="1">
    <source>
        <dbReference type="EMBL" id="TFY79301.1"/>
    </source>
</evidence>
<dbReference type="PANTHER" id="PTHR47369">
    <property type="entry name" value="BTB/POZ DOMAIN-CONTAINING PROTEIN"/>
    <property type="match status" value="1"/>
</dbReference>
<name>A0A4Y9ZZA5_9AGAM</name>
<keyword evidence="2" id="KW-1185">Reference proteome</keyword>
<gene>
    <name evidence="1" type="ORF">EWM64_g4711</name>
</gene>
<protein>
    <recommendedName>
        <fullName evidence="3">BTB domain-containing protein</fullName>
    </recommendedName>
</protein>
<dbReference type="EMBL" id="SFCI01000524">
    <property type="protein sequence ID" value="TFY79301.1"/>
    <property type="molecule type" value="Genomic_DNA"/>
</dbReference>
<dbReference type="Proteomes" id="UP000298061">
    <property type="component" value="Unassembled WGS sequence"/>
</dbReference>
<organism evidence="1 2">
    <name type="scientific">Hericium alpestre</name>
    <dbReference type="NCBI Taxonomy" id="135208"/>
    <lineage>
        <taxon>Eukaryota</taxon>
        <taxon>Fungi</taxon>
        <taxon>Dikarya</taxon>
        <taxon>Basidiomycota</taxon>
        <taxon>Agaricomycotina</taxon>
        <taxon>Agaricomycetes</taxon>
        <taxon>Russulales</taxon>
        <taxon>Hericiaceae</taxon>
        <taxon>Hericium</taxon>
    </lineage>
</organism>
<dbReference type="PANTHER" id="PTHR47369:SF2">
    <property type="entry name" value="BTB_POZ DOMAIN-CONTAINING PROTEIN 2"/>
    <property type="match status" value="1"/>
</dbReference>
<comment type="caution">
    <text evidence="1">The sequence shown here is derived from an EMBL/GenBank/DDBJ whole genome shotgun (WGS) entry which is preliminary data.</text>
</comment>
<accession>A0A4Y9ZZA5</accession>
<dbReference type="STRING" id="135208.A0A4Y9ZZA5"/>
<dbReference type="AlphaFoldDB" id="A0A4Y9ZZA5"/>
<proteinExistence type="predicted"/>
<evidence type="ECO:0000313" key="2">
    <source>
        <dbReference type="Proteomes" id="UP000298061"/>
    </source>
</evidence>